<keyword evidence="1" id="KW-0040">ANK repeat</keyword>
<dbReference type="EMBL" id="BQKI01000104">
    <property type="protein sequence ID" value="GJN40145.1"/>
    <property type="molecule type" value="Genomic_DNA"/>
</dbReference>
<evidence type="ECO:0000313" key="3">
    <source>
        <dbReference type="Proteomes" id="UP001054889"/>
    </source>
</evidence>
<protein>
    <submittedName>
        <fullName evidence="2">Uncharacterized protein</fullName>
    </submittedName>
</protein>
<name>A0AAV5FZP7_ELECO</name>
<sequence>MISSLSRMVCTYNISTVLVKEQLWLTTYKVEGAWCGPASCKEEIPEGMFMCSELYLAAFEGRTQEVIGLLTGSYVAIEAARNGQAALHATRANANHPGECCSTSEVTGDRSTLLHIAASQNHCELITELARRDSTLLSSLNTTQETPLHCAARAGHADAVEAIFRLAKDNVEEDRLGGVTGNRNEPGDTALHLAARHGHGAVVETLMKLAPELALEVNVAGVSPLYLAVMSGSVHAVAAIVGYKDASAAGPSSQNALHAAVFQSSG</sequence>
<comment type="caution">
    <text evidence="2">The sequence shown here is derived from an EMBL/GenBank/DDBJ whole genome shotgun (WGS) entry which is preliminary data.</text>
</comment>
<gene>
    <name evidence="2" type="primary">gb29323</name>
    <name evidence="2" type="ORF">PR202_gb29323</name>
</gene>
<feature type="repeat" description="ANK" evidence="1">
    <location>
        <begin position="186"/>
        <end position="218"/>
    </location>
</feature>
<dbReference type="PROSITE" id="PS50088">
    <property type="entry name" value="ANK_REPEAT"/>
    <property type="match status" value="1"/>
</dbReference>
<keyword evidence="3" id="KW-1185">Reference proteome</keyword>
<evidence type="ECO:0000313" key="2">
    <source>
        <dbReference type="EMBL" id="GJN40145.1"/>
    </source>
</evidence>
<reference evidence="2" key="1">
    <citation type="journal article" date="2018" name="DNA Res.">
        <title>Multiple hybrid de novo genome assembly of finger millet, an orphan allotetraploid crop.</title>
        <authorList>
            <person name="Hatakeyama M."/>
            <person name="Aluri S."/>
            <person name="Balachadran M.T."/>
            <person name="Sivarajan S.R."/>
            <person name="Patrignani A."/>
            <person name="Gruter S."/>
            <person name="Poveda L."/>
            <person name="Shimizu-Inatsugi R."/>
            <person name="Baeten J."/>
            <person name="Francoijs K.J."/>
            <person name="Nataraja K.N."/>
            <person name="Reddy Y.A.N."/>
            <person name="Phadnis S."/>
            <person name="Ravikumar R.L."/>
            <person name="Schlapbach R."/>
            <person name="Sreeman S.M."/>
            <person name="Shimizu K.K."/>
        </authorList>
    </citation>
    <scope>NUCLEOTIDE SEQUENCE</scope>
</reference>
<dbReference type="PANTHER" id="PTHR24121">
    <property type="entry name" value="NO MECHANORECEPTOR POTENTIAL C, ISOFORM D-RELATED"/>
    <property type="match status" value="1"/>
</dbReference>
<dbReference type="InterPro" id="IPR036770">
    <property type="entry name" value="Ankyrin_rpt-contain_sf"/>
</dbReference>
<organism evidence="2 3">
    <name type="scientific">Eleusine coracana subsp. coracana</name>
    <dbReference type="NCBI Taxonomy" id="191504"/>
    <lineage>
        <taxon>Eukaryota</taxon>
        <taxon>Viridiplantae</taxon>
        <taxon>Streptophyta</taxon>
        <taxon>Embryophyta</taxon>
        <taxon>Tracheophyta</taxon>
        <taxon>Spermatophyta</taxon>
        <taxon>Magnoliopsida</taxon>
        <taxon>Liliopsida</taxon>
        <taxon>Poales</taxon>
        <taxon>Poaceae</taxon>
        <taxon>PACMAD clade</taxon>
        <taxon>Chloridoideae</taxon>
        <taxon>Cynodonteae</taxon>
        <taxon>Eleusininae</taxon>
        <taxon>Eleusine</taxon>
    </lineage>
</organism>
<dbReference type="PANTHER" id="PTHR24121:SF26">
    <property type="entry name" value="PGG DOMAIN-CONTAINING PROTEIN"/>
    <property type="match status" value="1"/>
</dbReference>
<dbReference type="SMART" id="SM00248">
    <property type="entry name" value="ANK"/>
    <property type="match status" value="4"/>
</dbReference>
<dbReference type="Proteomes" id="UP001054889">
    <property type="component" value="Unassembled WGS sequence"/>
</dbReference>
<proteinExistence type="predicted"/>
<dbReference type="Pfam" id="PF12796">
    <property type="entry name" value="Ank_2"/>
    <property type="match status" value="1"/>
</dbReference>
<reference evidence="2" key="2">
    <citation type="submission" date="2021-12" db="EMBL/GenBank/DDBJ databases">
        <title>Resequencing data analysis of finger millet.</title>
        <authorList>
            <person name="Hatakeyama M."/>
            <person name="Aluri S."/>
            <person name="Balachadran M.T."/>
            <person name="Sivarajan S.R."/>
            <person name="Poveda L."/>
            <person name="Shimizu-Inatsugi R."/>
            <person name="Schlapbach R."/>
            <person name="Sreeman S.M."/>
            <person name="Shimizu K.K."/>
        </authorList>
    </citation>
    <scope>NUCLEOTIDE SEQUENCE</scope>
</reference>
<dbReference type="SUPFAM" id="SSF48403">
    <property type="entry name" value="Ankyrin repeat"/>
    <property type="match status" value="1"/>
</dbReference>
<accession>A0AAV5FZP7</accession>
<evidence type="ECO:0000256" key="1">
    <source>
        <dbReference type="PROSITE-ProRule" id="PRU00023"/>
    </source>
</evidence>
<dbReference type="InterPro" id="IPR002110">
    <property type="entry name" value="Ankyrin_rpt"/>
</dbReference>
<dbReference type="PROSITE" id="PS50297">
    <property type="entry name" value="ANK_REP_REGION"/>
    <property type="match status" value="1"/>
</dbReference>
<dbReference type="Gene3D" id="1.25.40.20">
    <property type="entry name" value="Ankyrin repeat-containing domain"/>
    <property type="match status" value="2"/>
</dbReference>
<dbReference type="AlphaFoldDB" id="A0AAV5FZP7"/>